<keyword evidence="2" id="KW-1185">Reference proteome</keyword>
<proteinExistence type="predicted"/>
<dbReference type="InterPro" id="IPR025935">
    <property type="entry name" value="AbiH"/>
</dbReference>
<comment type="caution">
    <text evidence="1">The sequence shown here is derived from an EMBL/GenBank/DDBJ whole genome shotgun (WGS) entry which is preliminary data.</text>
</comment>
<dbReference type="AlphaFoldDB" id="A0AB37ZX71"/>
<sequence>MKITFLIGNGFDLNLGLKTTYKDFYKNYLSTLDSKSINNNILYRYIDKNIEDWVDFETRLGLFTFPPNSSDSGRVNLLKQAKSLSDDNDFIENELNNNINFSSDVFLSALTDFRKSFKKYLIQESKRLDNVNRLLGAVLYKGLTSFSDDYNDNEKISIYSNMNNQATFSNAARKLSIDYSFLTFNYTEFLELGKIYIDSNEVSQQISKNFNDEADTDLEIITSIGQVYHIHSKLNGGMFLGVDNDSQLNSEVFSAKELSILIKPLSNQIHNNNITDRADKEIASSNIIVIYGTALGVTDLTWWKKIITFLQNRESHMVLIHKFDLEIDTEEDDFFALEEMKEDVKEHLLSFDDKLTVEETIELKKQIFVNLNSKSIFNSTVLNQYLLE</sequence>
<name>A0AB37ZX71_9LACT</name>
<evidence type="ECO:0000313" key="2">
    <source>
        <dbReference type="Proteomes" id="UP000199042"/>
    </source>
</evidence>
<evidence type="ECO:0000313" key="1">
    <source>
        <dbReference type="EMBL" id="SDZ92664.1"/>
    </source>
</evidence>
<gene>
    <name evidence="1" type="ORF">SAMN04488525_101640</name>
</gene>
<dbReference type="Proteomes" id="UP000199042">
    <property type="component" value="Unassembled WGS sequence"/>
</dbReference>
<dbReference type="Pfam" id="PF14253">
    <property type="entry name" value="AbiH"/>
    <property type="match status" value="1"/>
</dbReference>
<protein>
    <submittedName>
        <fullName evidence="1">Bacteriophage abortive infection AbiH</fullName>
    </submittedName>
</protein>
<reference evidence="1 2" key="1">
    <citation type="submission" date="2016-10" db="EMBL/GenBank/DDBJ databases">
        <authorList>
            <person name="Varghese N."/>
            <person name="Submissions S."/>
        </authorList>
    </citation>
    <scope>NUCLEOTIDE SEQUENCE [LARGE SCALE GENOMIC DNA]</scope>
    <source>
        <strain evidence="1 2">DSM 14526</strain>
    </source>
</reference>
<organism evidence="1 2">
    <name type="scientific">Trichococcus collinsii</name>
    <dbReference type="NCBI Taxonomy" id="157076"/>
    <lineage>
        <taxon>Bacteria</taxon>
        <taxon>Bacillati</taxon>
        <taxon>Bacillota</taxon>
        <taxon>Bacilli</taxon>
        <taxon>Lactobacillales</taxon>
        <taxon>Carnobacteriaceae</taxon>
        <taxon>Trichococcus</taxon>
    </lineage>
</organism>
<accession>A0AB37ZX71</accession>
<dbReference type="EMBL" id="FNQH01000001">
    <property type="protein sequence ID" value="SDZ92664.1"/>
    <property type="molecule type" value="Genomic_DNA"/>
</dbReference>
<dbReference type="RefSeq" id="WP_176974101.1">
    <property type="nucleotide sequence ID" value="NZ_FJNA01000001.1"/>
</dbReference>